<evidence type="ECO:0000313" key="3">
    <source>
        <dbReference type="EMBL" id="KAJ7961434.1"/>
    </source>
</evidence>
<proteinExistence type="predicted"/>
<dbReference type="Proteomes" id="UP001163823">
    <property type="component" value="Chromosome 7"/>
</dbReference>
<dbReference type="KEGG" id="qsa:O6P43_016783"/>
<name>A0AAD7LNK5_QUISA</name>
<sequence>MAATNIASGNTSTSMVVRRCANFDPPKWDYDYIQALSSKYMKESYVERRDMLKKKVKIILTTPQDPHKQIELIDLLERLGLSYHFEDEIKKILDNICTKSVADQKDAWNYETNLYAVALQFRLFRLHGYTVSTEVFNDFQDEKGNYKKCITEDVEGMLSLLEASVLSLEGEIILDEARNFTSKHLKEIVVKNENKDDMSLLIERSLEFPLHWRTPRLAGTMVH</sequence>
<evidence type="ECO:0000259" key="2">
    <source>
        <dbReference type="Pfam" id="PF01397"/>
    </source>
</evidence>
<dbReference type="EMBL" id="JARAOO010000007">
    <property type="protein sequence ID" value="KAJ7961434.1"/>
    <property type="molecule type" value="Genomic_DNA"/>
</dbReference>
<evidence type="ECO:0000256" key="1">
    <source>
        <dbReference type="ARBA" id="ARBA00023239"/>
    </source>
</evidence>
<dbReference type="InterPro" id="IPR036965">
    <property type="entry name" value="Terpene_synth_N_sf"/>
</dbReference>
<gene>
    <name evidence="3" type="ORF">O6P43_016783</name>
</gene>
<keyword evidence="1" id="KW-0456">Lyase</keyword>
<dbReference type="GO" id="GO:0016114">
    <property type="term" value="P:terpenoid biosynthetic process"/>
    <property type="evidence" value="ECO:0007669"/>
    <property type="project" value="InterPro"/>
</dbReference>
<comment type="caution">
    <text evidence="3">The sequence shown here is derived from an EMBL/GenBank/DDBJ whole genome shotgun (WGS) entry which is preliminary data.</text>
</comment>
<protein>
    <submittedName>
        <fullName evidence="3">Terpene synthase</fullName>
    </submittedName>
</protein>
<evidence type="ECO:0000313" key="4">
    <source>
        <dbReference type="Proteomes" id="UP001163823"/>
    </source>
</evidence>
<dbReference type="GO" id="GO:0010333">
    <property type="term" value="F:terpene synthase activity"/>
    <property type="evidence" value="ECO:0007669"/>
    <property type="project" value="InterPro"/>
</dbReference>
<dbReference type="AlphaFoldDB" id="A0AAD7LNK5"/>
<keyword evidence="4" id="KW-1185">Reference proteome</keyword>
<dbReference type="InterPro" id="IPR001906">
    <property type="entry name" value="Terpene_synth_N"/>
</dbReference>
<accession>A0AAD7LNK5</accession>
<dbReference type="PANTHER" id="PTHR31225">
    <property type="entry name" value="OS04G0344100 PROTEIN-RELATED"/>
    <property type="match status" value="1"/>
</dbReference>
<feature type="domain" description="Terpene synthase N-terminal" evidence="2">
    <location>
        <begin position="27"/>
        <end position="203"/>
    </location>
</feature>
<dbReference type="InterPro" id="IPR050148">
    <property type="entry name" value="Terpene_synthase-like"/>
</dbReference>
<dbReference type="SUPFAM" id="SSF48239">
    <property type="entry name" value="Terpenoid cyclases/Protein prenyltransferases"/>
    <property type="match status" value="1"/>
</dbReference>
<reference evidence="3" key="1">
    <citation type="journal article" date="2023" name="Science">
        <title>Elucidation of the pathway for biosynthesis of saponin adjuvants from the soapbark tree.</title>
        <authorList>
            <person name="Reed J."/>
            <person name="Orme A."/>
            <person name="El-Demerdash A."/>
            <person name="Owen C."/>
            <person name="Martin L.B.B."/>
            <person name="Misra R.C."/>
            <person name="Kikuchi S."/>
            <person name="Rejzek M."/>
            <person name="Martin A.C."/>
            <person name="Harkess A."/>
            <person name="Leebens-Mack J."/>
            <person name="Louveau T."/>
            <person name="Stephenson M.J."/>
            <person name="Osbourn A."/>
        </authorList>
    </citation>
    <scope>NUCLEOTIDE SEQUENCE</scope>
    <source>
        <strain evidence="3">S10</strain>
    </source>
</reference>
<dbReference type="PANTHER" id="PTHR31225:SF244">
    <property type="entry name" value="1,8-CINEOLE SYNTHASE 1, CHLOROPLASTIC-RELATED"/>
    <property type="match status" value="1"/>
</dbReference>
<dbReference type="FunFam" id="1.50.10.130:FF:000001">
    <property type="entry name" value="Isoprene synthase, chloroplastic"/>
    <property type="match status" value="1"/>
</dbReference>
<organism evidence="3 4">
    <name type="scientific">Quillaja saponaria</name>
    <name type="common">Soap bark tree</name>
    <dbReference type="NCBI Taxonomy" id="32244"/>
    <lineage>
        <taxon>Eukaryota</taxon>
        <taxon>Viridiplantae</taxon>
        <taxon>Streptophyta</taxon>
        <taxon>Embryophyta</taxon>
        <taxon>Tracheophyta</taxon>
        <taxon>Spermatophyta</taxon>
        <taxon>Magnoliopsida</taxon>
        <taxon>eudicotyledons</taxon>
        <taxon>Gunneridae</taxon>
        <taxon>Pentapetalae</taxon>
        <taxon>rosids</taxon>
        <taxon>fabids</taxon>
        <taxon>Fabales</taxon>
        <taxon>Quillajaceae</taxon>
        <taxon>Quillaja</taxon>
    </lineage>
</organism>
<dbReference type="InterPro" id="IPR008930">
    <property type="entry name" value="Terpenoid_cyclase/PrenylTrfase"/>
</dbReference>
<dbReference type="Pfam" id="PF01397">
    <property type="entry name" value="Terpene_synth"/>
    <property type="match status" value="1"/>
</dbReference>
<dbReference type="Gene3D" id="1.50.10.130">
    <property type="entry name" value="Terpene synthase, N-terminal domain"/>
    <property type="match status" value="1"/>
</dbReference>